<dbReference type="EMBL" id="JANCMU010000005">
    <property type="protein sequence ID" value="MDG4946637.1"/>
    <property type="molecule type" value="Genomic_DNA"/>
</dbReference>
<dbReference type="Gene3D" id="1.10.3130.10">
    <property type="entry name" value="serine acetyltransferase, domain 1"/>
    <property type="match status" value="1"/>
</dbReference>
<dbReference type="CDD" id="cd03354">
    <property type="entry name" value="LbH_SAT"/>
    <property type="match status" value="1"/>
</dbReference>
<keyword evidence="3" id="KW-0012">Acyltransferase</keyword>
<keyword evidence="5" id="KW-1185">Reference proteome</keyword>
<dbReference type="RefSeq" id="WP_304416941.1">
    <property type="nucleotide sequence ID" value="NZ_JANAIE010000004.1"/>
</dbReference>
<protein>
    <submittedName>
        <fullName evidence="4">Serine acetyltransferase</fullName>
    </submittedName>
</protein>
<evidence type="ECO:0000256" key="3">
    <source>
        <dbReference type="ARBA" id="ARBA00023315"/>
    </source>
</evidence>
<sequence>MFQEIAANIRSNYKDEYEHVPKRENLSSWVDELLNILFPLKEPAESEIIQSLKESRADFRNLLIEAKVEDGQAKKLTDLFYSHLSQLHQDLSQDAEELYNNDPAADCMGEVIHTYPGFYAICIYRVAHLIHTVLKIKYVPRMLTEYAHSKTGIDIHPGAEIGVPVLIDHGTGVVIGETCKIGKHVNIYQGVTLGAMQVDKTLQDTKRHPTIEDGVVIYANATILGGDTIVGNHSVIGGNVFLTRSVEPYSLVYTKSETQVKKIKSDNQPINFVI</sequence>
<accession>A0A9X4N0N9</accession>
<dbReference type="GO" id="GO:0008652">
    <property type="term" value="P:amino acid biosynthetic process"/>
    <property type="evidence" value="ECO:0007669"/>
    <property type="project" value="UniProtKB-KW"/>
</dbReference>
<dbReference type="InterPro" id="IPR011004">
    <property type="entry name" value="Trimer_LpxA-like_sf"/>
</dbReference>
<proteinExistence type="predicted"/>
<reference evidence="4" key="1">
    <citation type="submission" date="2022-07" db="EMBL/GenBank/DDBJ databases">
        <title>Description and genome-wide analysis of Profundicola chukchiensis gen. nov., sp. nov., marine bacteria isolated from bottom sediments of the Chukchi Sea.</title>
        <authorList>
            <person name="Romanenko L."/>
            <person name="Otstavnykh N."/>
            <person name="Kurilenko V."/>
            <person name="Eremeev V."/>
            <person name="Velansky P."/>
            <person name="Mikhailov V."/>
            <person name="Isaeva M."/>
        </authorList>
    </citation>
    <scope>NUCLEOTIDE SEQUENCE</scope>
    <source>
        <strain evidence="4">KMM 9713</strain>
    </source>
</reference>
<evidence type="ECO:0000313" key="4">
    <source>
        <dbReference type="EMBL" id="MDG4946637.1"/>
    </source>
</evidence>
<comment type="caution">
    <text evidence="4">The sequence shown here is derived from an EMBL/GenBank/DDBJ whole genome shotgun (WGS) entry which is preliminary data.</text>
</comment>
<dbReference type="InterPro" id="IPR042122">
    <property type="entry name" value="Ser_AcTrfase_N_sf"/>
</dbReference>
<evidence type="ECO:0000256" key="2">
    <source>
        <dbReference type="ARBA" id="ARBA00022679"/>
    </source>
</evidence>
<keyword evidence="2" id="KW-0808">Transferase</keyword>
<dbReference type="Proteomes" id="UP001152599">
    <property type="component" value="Unassembled WGS sequence"/>
</dbReference>
<organism evidence="4 5">
    <name type="scientific">Profundicola chukchiensis</name>
    <dbReference type="NCBI Taxonomy" id="2961959"/>
    <lineage>
        <taxon>Bacteria</taxon>
        <taxon>Pseudomonadati</taxon>
        <taxon>Bacteroidota</taxon>
        <taxon>Flavobacteriia</taxon>
        <taxon>Flavobacteriales</taxon>
        <taxon>Weeksellaceae</taxon>
        <taxon>Profundicola</taxon>
    </lineage>
</organism>
<dbReference type="PANTHER" id="PTHR42811">
    <property type="entry name" value="SERINE ACETYLTRANSFERASE"/>
    <property type="match status" value="1"/>
</dbReference>
<name>A0A9X4N0N9_9FLAO</name>
<dbReference type="SUPFAM" id="SSF51161">
    <property type="entry name" value="Trimeric LpxA-like enzymes"/>
    <property type="match status" value="1"/>
</dbReference>
<dbReference type="InterPro" id="IPR045304">
    <property type="entry name" value="LbH_SAT"/>
</dbReference>
<evidence type="ECO:0000313" key="5">
    <source>
        <dbReference type="Proteomes" id="UP001152599"/>
    </source>
</evidence>
<evidence type="ECO:0000256" key="1">
    <source>
        <dbReference type="ARBA" id="ARBA00022605"/>
    </source>
</evidence>
<keyword evidence="1" id="KW-0028">Amino-acid biosynthesis</keyword>
<dbReference type="Gene3D" id="2.160.10.10">
    <property type="entry name" value="Hexapeptide repeat proteins"/>
    <property type="match status" value="1"/>
</dbReference>
<dbReference type="GO" id="GO:0016746">
    <property type="term" value="F:acyltransferase activity"/>
    <property type="evidence" value="ECO:0007669"/>
    <property type="project" value="UniProtKB-KW"/>
</dbReference>
<gene>
    <name evidence="4" type="ORF">NMK71_09435</name>
</gene>
<dbReference type="AlphaFoldDB" id="A0A9X4N0N9"/>